<dbReference type="AlphaFoldDB" id="A0A8I2H5K6"/>
<dbReference type="Proteomes" id="UP000646877">
    <property type="component" value="Unassembled WGS sequence"/>
</dbReference>
<dbReference type="EMBL" id="CP137578">
    <property type="protein sequence ID" value="WOX29903.1"/>
    <property type="molecule type" value="Genomic_DNA"/>
</dbReference>
<name>A0A8I2H5K6_9GAMM</name>
<dbReference type="CDD" id="cd00616">
    <property type="entry name" value="AHBA_syn"/>
    <property type="match status" value="1"/>
</dbReference>
<dbReference type="InterPro" id="IPR015424">
    <property type="entry name" value="PyrdxlP-dep_Trfase"/>
</dbReference>
<evidence type="ECO:0000313" key="9">
    <source>
        <dbReference type="Proteomes" id="UP001304419"/>
    </source>
</evidence>
<dbReference type="RefSeq" id="WP_193521537.1">
    <property type="nucleotide sequence ID" value="NZ_CBCSDF010000002.1"/>
</dbReference>
<dbReference type="EMBL" id="WEIA01000002">
    <property type="protein sequence ID" value="NLR20611.1"/>
    <property type="molecule type" value="Genomic_DNA"/>
</dbReference>
<protein>
    <submittedName>
        <fullName evidence="6">UDP-4-amino-4, 6-dideoxy-N-acetyl-beta-L-altrosamine transaminase</fullName>
        <ecNumber evidence="6">2.6.1.92</ecNumber>
    </submittedName>
</protein>
<dbReference type="SUPFAM" id="SSF53383">
    <property type="entry name" value="PLP-dependent transferases"/>
    <property type="match status" value="1"/>
</dbReference>
<evidence type="ECO:0000313" key="7">
    <source>
        <dbReference type="EMBL" id="WOX29903.1"/>
    </source>
</evidence>
<proteinExistence type="inferred from homology"/>
<evidence type="ECO:0000256" key="4">
    <source>
        <dbReference type="PIRSR" id="PIRSR000390-2"/>
    </source>
</evidence>
<evidence type="ECO:0000256" key="3">
    <source>
        <dbReference type="PIRSR" id="PIRSR000390-1"/>
    </source>
</evidence>
<keyword evidence="6" id="KW-0032">Aminotransferase</keyword>
<dbReference type="GO" id="GO:0008483">
    <property type="term" value="F:transaminase activity"/>
    <property type="evidence" value="ECO:0007669"/>
    <property type="project" value="UniProtKB-KW"/>
</dbReference>
<keyword evidence="6" id="KW-0808">Transferase</keyword>
<evidence type="ECO:0000256" key="2">
    <source>
        <dbReference type="ARBA" id="ARBA00037999"/>
    </source>
</evidence>
<keyword evidence="1 4" id="KW-0663">Pyridoxal phosphate</keyword>
<keyword evidence="9" id="KW-1185">Reference proteome</keyword>
<feature type="active site" description="Proton acceptor" evidence="3">
    <location>
        <position position="188"/>
    </location>
</feature>
<dbReference type="GO" id="GO:0000271">
    <property type="term" value="P:polysaccharide biosynthetic process"/>
    <property type="evidence" value="ECO:0007669"/>
    <property type="project" value="TreeGrafter"/>
</dbReference>
<accession>A0A8I2H5K6</accession>
<dbReference type="InterPro" id="IPR020026">
    <property type="entry name" value="PseC"/>
</dbReference>
<sequence length="380" mass="42561">MIPYGRQDINQDDIDAVIEVLKSDWLTQGPKVQDFELKVAQHCNVEHAIACNSATSALHIACLALEIGPDDIVWTSPVSFVASSNCALYCGASIDFVDIDTQTGNMSIQALTKKLEQSKSENKLPKAIIPVHLAGQPCDMYEIAELSKKYGFKVIEDASHAIGANYKGEPVGNCKYSDICVFSFHPVKIVTSAEGGMLTTKHGQLAHRAKSFRSHGITSDPKELLQQSHGPWYYEQQSLGFNYRLTDIQAALGLSQMSRLEDFVTRRNQLAEIYSDNLPKQFCHLTRLSNRRSSYHLYIVLLPEGLDQKYVVTHLRDKGVFAHVHYIPIHLQPFYQSLGFKKGDFPNAEAYYKRAITLPLHPNLTTQDIAYISSILSELL</sequence>
<feature type="modified residue" description="N6-(pyridoxal phosphate)lysine" evidence="4">
    <location>
        <position position="188"/>
    </location>
</feature>
<gene>
    <name evidence="6" type="primary">pseC</name>
    <name evidence="6" type="ORF">F9Y85_04615</name>
    <name evidence="7" type="ORF">R5H13_06455</name>
</gene>
<dbReference type="NCBIfam" id="TIGR03588">
    <property type="entry name" value="PseC"/>
    <property type="match status" value="1"/>
</dbReference>
<dbReference type="PANTHER" id="PTHR30244:SF34">
    <property type="entry name" value="DTDP-4-AMINO-4,6-DIDEOXYGALACTOSE TRANSAMINASE"/>
    <property type="match status" value="1"/>
</dbReference>
<dbReference type="GeneID" id="98335184"/>
<organism evidence="6 8">
    <name type="scientific">Pseudoalteromonas maricaloris</name>
    <dbReference type="NCBI Taxonomy" id="184924"/>
    <lineage>
        <taxon>Bacteria</taxon>
        <taxon>Pseudomonadati</taxon>
        <taxon>Pseudomonadota</taxon>
        <taxon>Gammaproteobacteria</taxon>
        <taxon>Alteromonadales</taxon>
        <taxon>Pseudoalteromonadaceae</taxon>
        <taxon>Pseudoalteromonas</taxon>
    </lineage>
</organism>
<dbReference type="Proteomes" id="UP001304419">
    <property type="component" value="Chromosome 1"/>
</dbReference>
<dbReference type="Gene3D" id="3.40.640.10">
    <property type="entry name" value="Type I PLP-dependent aspartate aminotransferase-like (Major domain)"/>
    <property type="match status" value="1"/>
</dbReference>
<reference evidence="6" key="1">
    <citation type="submission" date="2019-10" db="EMBL/GenBank/DDBJ databases">
        <authorList>
            <person name="Paulsen S."/>
        </authorList>
    </citation>
    <scope>NUCLEOTIDE SEQUENCE</scope>
    <source>
        <strain evidence="6">LMG 19692</strain>
    </source>
</reference>
<evidence type="ECO:0000256" key="5">
    <source>
        <dbReference type="RuleBase" id="RU004508"/>
    </source>
</evidence>
<evidence type="ECO:0000313" key="6">
    <source>
        <dbReference type="EMBL" id="NLR20611.1"/>
    </source>
</evidence>
<dbReference type="InterPro" id="IPR015422">
    <property type="entry name" value="PyrdxlP-dep_Trfase_small"/>
</dbReference>
<reference evidence="7 9" key="2">
    <citation type="submission" date="2023-10" db="EMBL/GenBank/DDBJ databases">
        <title>To unveil natural product biosynthetic capacity in Pseudoalteromonas.</title>
        <authorList>
            <person name="Wang J."/>
        </authorList>
    </citation>
    <scope>NUCLEOTIDE SEQUENCE [LARGE SCALE GENOMIC DNA]</scope>
    <source>
        <strain evidence="7 9">DSM 15914</strain>
    </source>
</reference>
<dbReference type="PIRSF" id="PIRSF000390">
    <property type="entry name" value="PLP_StrS"/>
    <property type="match status" value="1"/>
</dbReference>
<dbReference type="Gene3D" id="3.90.1150.10">
    <property type="entry name" value="Aspartate Aminotransferase, domain 1"/>
    <property type="match status" value="1"/>
</dbReference>
<dbReference type="EC" id="2.6.1.92" evidence="6"/>
<dbReference type="InterPro" id="IPR015421">
    <property type="entry name" value="PyrdxlP-dep_Trfase_major"/>
</dbReference>
<dbReference type="PANTHER" id="PTHR30244">
    <property type="entry name" value="TRANSAMINASE"/>
    <property type="match status" value="1"/>
</dbReference>
<dbReference type="GO" id="GO:0030170">
    <property type="term" value="F:pyridoxal phosphate binding"/>
    <property type="evidence" value="ECO:0007669"/>
    <property type="project" value="TreeGrafter"/>
</dbReference>
<dbReference type="Pfam" id="PF01041">
    <property type="entry name" value="DegT_DnrJ_EryC1"/>
    <property type="match status" value="1"/>
</dbReference>
<dbReference type="InterPro" id="IPR000653">
    <property type="entry name" value="DegT/StrS_aminotransferase"/>
</dbReference>
<comment type="similarity">
    <text evidence="2 5">Belongs to the DegT/DnrJ/EryC1 family.</text>
</comment>
<evidence type="ECO:0000313" key="8">
    <source>
        <dbReference type="Proteomes" id="UP000646877"/>
    </source>
</evidence>
<evidence type="ECO:0000256" key="1">
    <source>
        <dbReference type="ARBA" id="ARBA00022898"/>
    </source>
</evidence>